<reference evidence="2" key="1">
    <citation type="journal article" date="2023" name="Insect Mol. Biol.">
        <title>Genome sequencing provides insights into the evolution of gene families encoding plant cell wall-degrading enzymes in longhorned beetles.</title>
        <authorList>
            <person name="Shin N.R."/>
            <person name="Okamura Y."/>
            <person name="Kirsch R."/>
            <person name="Pauchet Y."/>
        </authorList>
    </citation>
    <scope>NUCLEOTIDE SEQUENCE</scope>
    <source>
        <strain evidence="2">AMC_N1</strain>
    </source>
</reference>
<feature type="chain" id="PRO_5043440459" evidence="1">
    <location>
        <begin position="25"/>
        <end position="169"/>
    </location>
</feature>
<dbReference type="AlphaFoldDB" id="A0AAV8Y627"/>
<evidence type="ECO:0000313" key="3">
    <source>
        <dbReference type="Proteomes" id="UP001162162"/>
    </source>
</evidence>
<sequence length="169" mass="19297">MCPKRNKLFCVICLVMGGNQSTWTQEGRGAAAAVTFVLRRLSWRFKVRSCNYICGAELSKTESKQAGERGWEGGARERKCKVGWWTWVQRGCPEIAIVMAVKLPQRRTRALPRGTLFYGCEEIARHEFWRRIKTACYAGFWANAKAYDKLKEILTSAYTLSAGQTARKF</sequence>
<name>A0AAV8Y627_9CUCU</name>
<keyword evidence="1" id="KW-0732">Signal</keyword>
<accession>A0AAV8Y627</accession>
<gene>
    <name evidence="2" type="ORF">NQ318_004630</name>
</gene>
<evidence type="ECO:0000313" key="2">
    <source>
        <dbReference type="EMBL" id="KAJ8946261.1"/>
    </source>
</evidence>
<dbReference type="EMBL" id="JAPWTK010000191">
    <property type="protein sequence ID" value="KAJ8946261.1"/>
    <property type="molecule type" value="Genomic_DNA"/>
</dbReference>
<comment type="caution">
    <text evidence="2">The sequence shown here is derived from an EMBL/GenBank/DDBJ whole genome shotgun (WGS) entry which is preliminary data.</text>
</comment>
<evidence type="ECO:0000256" key="1">
    <source>
        <dbReference type="SAM" id="SignalP"/>
    </source>
</evidence>
<protein>
    <submittedName>
        <fullName evidence="2">Uncharacterized protein</fullName>
    </submittedName>
</protein>
<dbReference type="Proteomes" id="UP001162162">
    <property type="component" value="Unassembled WGS sequence"/>
</dbReference>
<feature type="signal peptide" evidence="1">
    <location>
        <begin position="1"/>
        <end position="24"/>
    </location>
</feature>
<proteinExistence type="predicted"/>
<keyword evidence="3" id="KW-1185">Reference proteome</keyword>
<organism evidence="2 3">
    <name type="scientific">Aromia moschata</name>
    <dbReference type="NCBI Taxonomy" id="1265417"/>
    <lineage>
        <taxon>Eukaryota</taxon>
        <taxon>Metazoa</taxon>
        <taxon>Ecdysozoa</taxon>
        <taxon>Arthropoda</taxon>
        <taxon>Hexapoda</taxon>
        <taxon>Insecta</taxon>
        <taxon>Pterygota</taxon>
        <taxon>Neoptera</taxon>
        <taxon>Endopterygota</taxon>
        <taxon>Coleoptera</taxon>
        <taxon>Polyphaga</taxon>
        <taxon>Cucujiformia</taxon>
        <taxon>Chrysomeloidea</taxon>
        <taxon>Cerambycidae</taxon>
        <taxon>Cerambycinae</taxon>
        <taxon>Callichromatini</taxon>
        <taxon>Aromia</taxon>
    </lineage>
</organism>